<dbReference type="InterPro" id="IPR012334">
    <property type="entry name" value="Pectin_lyas_fold"/>
</dbReference>
<dbReference type="GO" id="GO:0000272">
    <property type="term" value="P:polysaccharide catabolic process"/>
    <property type="evidence" value="ECO:0007669"/>
    <property type="project" value="InterPro"/>
</dbReference>
<organism evidence="6">
    <name type="scientific">Candidatus Methanogaster sp. ANME-2c ERB4</name>
    <dbReference type="NCBI Taxonomy" id="2759911"/>
    <lineage>
        <taxon>Archaea</taxon>
        <taxon>Methanobacteriati</taxon>
        <taxon>Methanobacteriota</taxon>
        <taxon>Stenosarchaea group</taxon>
        <taxon>Methanomicrobia</taxon>
        <taxon>Methanosarcinales</taxon>
        <taxon>ANME-2 cluster</taxon>
        <taxon>Candidatus Methanogasteraceae</taxon>
        <taxon>Candidatus Methanogaster</taxon>
    </lineage>
</organism>
<evidence type="ECO:0000256" key="2">
    <source>
        <dbReference type="ARBA" id="ARBA00022737"/>
    </source>
</evidence>
<accession>A0A7G9YM22</accession>
<dbReference type="Gene3D" id="2.160.20.10">
    <property type="entry name" value="Single-stranded right-handed beta-helix, Pectin lyase-like"/>
    <property type="match status" value="1"/>
</dbReference>
<feature type="domain" description="Periplasmic copper-binding protein NosD beta helix" evidence="4">
    <location>
        <begin position="95"/>
        <end position="263"/>
    </location>
</feature>
<dbReference type="Pfam" id="PF05048">
    <property type="entry name" value="NosD"/>
    <property type="match status" value="1"/>
</dbReference>
<dbReference type="SUPFAM" id="SSF51126">
    <property type="entry name" value="Pectin lyase-like"/>
    <property type="match status" value="1"/>
</dbReference>
<dbReference type="InterPro" id="IPR011050">
    <property type="entry name" value="Pectin_lyase_fold/virulence"/>
</dbReference>
<evidence type="ECO:0000259" key="4">
    <source>
        <dbReference type="Pfam" id="PF05048"/>
    </source>
</evidence>
<dbReference type="InterPro" id="IPR006626">
    <property type="entry name" value="PbH1"/>
</dbReference>
<dbReference type="InterPro" id="IPR051550">
    <property type="entry name" value="SCF-Subunits/Alg-Epimerases"/>
</dbReference>
<dbReference type="Pfam" id="PF00404">
    <property type="entry name" value="Dockerin_1"/>
    <property type="match status" value="1"/>
</dbReference>
<dbReference type="SUPFAM" id="SSF63446">
    <property type="entry name" value="Type I dockerin domain"/>
    <property type="match status" value="1"/>
</dbReference>
<protein>
    <recommendedName>
        <fullName evidence="4">Periplasmic copper-binding protein NosD beta helix domain-containing protein</fullName>
    </recommendedName>
</protein>
<evidence type="ECO:0000256" key="1">
    <source>
        <dbReference type="ARBA" id="ARBA00004906"/>
    </source>
</evidence>
<reference evidence="6" key="1">
    <citation type="submission" date="2020-06" db="EMBL/GenBank/DDBJ databases">
        <title>Unique genomic features of the anaerobic methanotrophic archaea.</title>
        <authorList>
            <person name="Chadwick G.L."/>
            <person name="Skennerton C.T."/>
            <person name="Laso-Perez R."/>
            <person name="Leu A.O."/>
            <person name="Speth D.R."/>
            <person name="Yu H."/>
            <person name="Morgan-Lang C."/>
            <person name="Hatzenpichler R."/>
            <person name="Goudeau D."/>
            <person name="Malmstrom R."/>
            <person name="Brazelton W.J."/>
            <person name="Woyke T."/>
            <person name="Hallam S.J."/>
            <person name="Tyson G.W."/>
            <person name="Wegener G."/>
            <person name="Boetius A."/>
            <person name="Orphan V."/>
        </authorList>
    </citation>
    <scope>NUCLEOTIDE SEQUENCE</scope>
</reference>
<gene>
    <name evidence="6" type="ORF">FFEDGKNF_00011</name>
    <name evidence="5" type="ORF">OLEPNHLG_00006</name>
</gene>
<evidence type="ECO:0000313" key="6">
    <source>
        <dbReference type="EMBL" id="QNO49056.1"/>
    </source>
</evidence>
<evidence type="ECO:0000256" key="3">
    <source>
        <dbReference type="ARBA" id="ARBA00022786"/>
    </source>
</evidence>
<dbReference type="PANTHER" id="PTHR22990:SF15">
    <property type="entry name" value="F-BOX ONLY PROTEIN 10"/>
    <property type="match status" value="1"/>
</dbReference>
<dbReference type="InterPro" id="IPR022441">
    <property type="entry name" value="Para_beta_helix_rpt-2"/>
</dbReference>
<comment type="pathway">
    <text evidence="1">Protein modification; protein ubiquitination.</text>
</comment>
<dbReference type="NCBIfam" id="TIGR03804">
    <property type="entry name" value="para_beta_helix"/>
    <property type="match status" value="2"/>
</dbReference>
<dbReference type="EMBL" id="MT631370">
    <property type="protein sequence ID" value="QNO49056.1"/>
    <property type="molecule type" value="Genomic_DNA"/>
</dbReference>
<dbReference type="InterPro" id="IPR007742">
    <property type="entry name" value="NosD_dom"/>
</dbReference>
<dbReference type="CDD" id="cd14256">
    <property type="entry name" value="Dockerin_I"/>
    <property type="match status" value="1"/>
</dbReference>
<sequence length="366" mass="38554">MLLVRNNKIGNNAGASSDGIYVYIQGTGGVMDIENNPVTNSGRRGIYLRGVRTGSTIANFTVRDSGTHGLRAELSDVNIENVTITGSGGYGIYFYYGKGFTLRNSTIDGNRGGMTCEGYATGDAVVEDNTITNNVGHGTAISLVEGKSATVQNNKIDNNAGASSDGIYVYIQGKGGVSTIENNLVEDSGRYGIYLTGATNSTISGNNILKNSYGMRLYSSSNVTVFHNNFIKNANYNANDDDKPNSWDGGYPTAGNYWSDHVGADNLMGPGQNQSGIDGIIDTPYPVQGGSGVDRYPLVDQWSLKGDLNSDHRLTPADAVIALEIAAGSRMYDADTLAAADVSGDGCVTSLDALMIHKAAAGNMEL</sequence>
<dbReference type="PANTHER" id="PTHR22990">
    <property type="entry name" value="F-BOX ONLY PROTEIN"/>
    <property type="match status" value="1"/>
</dbReference>
<name>A0A7G9YM22_9EURY</name>
<dbReference type="InterPro" id="IPR002105">
    <property type="entry name" value="Dockerin_1_rpt"/>
</dbReference>
<dbReference type="SMART" id="SM00710">
    <property type="entry name" value="PbH1"/>
    <property type="match status" value="9"/>
</dbReference>
<dbReference type="GO" id="GO:0004553">
    <property type="term" value="F:hydrolase activity, hydrolyzing O-glycosyl compounds"/>
    <property type="evidence" value="ECO:0007669"/>
    <property type="project" value="InterPro"/>
</dbReference>
<dbReference type="EMBL" id="MT630678">
    <property type="protein sequence ID" value="QNO41859.1"/>
    <property type="molecule type" value="Genomic_DNA"/>
</dbReference>
<dbReference type="AlphaFoldDB" id="A0A7G9YM22"/>
<keyword evidence="2" id="KW-0677">Repeat</keyword>
<keyword evidence="3" id="KW-0833">Ubl conjugation pathway</keyword>
<dbReference type="Gene3D" id="1.10.1330.10">
    <property type="entry name" value="Dockerin domain"/>
    <property type="match status" value="1"/>
</dbReference>
<proteinExistence type="predicted"/>
<evidence type="ECO:0000313" key="5">
    <source>
        <dbReference type="EMBL" id="QNO41859.1"/>
    </source>
</evidence>
<dbReference type="InterPro" id="IPR036439">
    <property type="entry name" value="Dockerin_dom_sf"/>
</dbReference>